<name>A0A2T5IVK8_9GAMM</name>
<dbReference type="AlphaFoldDB" id="A0A2T5IVK8"/>
<gene>
    <name evidence="1" type="ORF">C8N29_11670</name>
</gene>
<accession>A0A2T5IVK8</accession>
<dbReference type="InterPro" id="IPR024409">
    <property type="entry name" value="DUF3833"/>
</dbReference>
<reference evidence="1 2" key="1">
    <citation type="submission" date="2018-04" db="EMBL/GenBank/DDBJ databases">
        <title>Genomic Encyclopedia of Archaeal and Bacterial Type Strains, Phase II (KMG-II): from individual species to whole genera.</title>
        <authorList>
            <person name="Goeker M."/>
        </authorList>
    </citation>
    <scope>NUCLEOTIDE SEQUENCE [LARGE SCALE GENOMIC DNA]</scope>
    <source>
        <strain evidence="1 2">DSM 5822</strain>
    </source>
</reference>
<evidence type="ECO:0000313" key="2">
    <source>
        <dbReference type="Proteomes" id="UP000244223"/>
    </source>
</evidence>
<dbReference type="RefSeq" id="WP_107866668.1">
    <property type="nucleotide sequence ID" value="NZ_QAON01000016.1"/>
</dbReference>
<comment type="caution">
    <text evidence="1">The sequence shown here is derived from an EMBL/GenBank/DDBJ whole genome shotgun (WGS) entry which is preliminary data.</text>
</comment>
<protein>
    <submittedName>
        <fullName evidence="1">Uncharacterized protein DUF3833</fullName>
    </submittedName>
</protein>
<keyword evidence="2" id="KW-1185">Reference proteome</keyword>
<dbReference type="EMBL" id="QAON01000016">
    <property type="protein sequence ID" value="PTQ87903.1"/>
    <property type="molecule type" value="Genomic_DNA"/>
</dbReference>
<dbReference type="Proteomes" id="UP000244223">
    <property type="component" value="Unassembled WGS sequence"/>
</dbReference>
<sequence length="177" mass="20066">MNYRAPALLLTALSLTACSSQQIEHYQASQPSLDLKQFLNGELQAWGQFQDRSGTLVKRFQVQMTGTWQGTQGQLVENFSYDDGTKQQRIWYLTDLGQGRYQGRASDVVGVAQGQVAGSVLNWHYTLALPVNGKTYHVQFDDWMYLHDSQTLVNRATMSKFGFKLGEVTLFFRKSNP</sequence>
<organism evidence="1 2">
    <name type="scientific">Agitococcus lubricus</name>
    <dbReference type="NCBI Taxonomy" id="1077255"/>
    <lineage>
        <taxon>Bacteria</taxon>
        <taxon>Pseudomonadati</taxon>
        <taxon>Pseudomonadota</taxon>
        <taxon>Gammaproteobacteria</taxon>
        <taxon>Moraxellales</taxon>
        <taxon>Moraxellaceae</taxon>
        <taxon>Agitococcus</taxon>
    </lineage>
</organism>
<dbReference type="OrthoDB" id="5296954at2"/>
<dbReference type="Pfam" id="PF12915">
    <property type="entry name" value="DUF3833"/>
    <property type="match status" value="1"/>
</dbReference>
<proteinExistence type="predicted"/>
<evidence type="ECO:0000313" key="1">
    <source>
        <dbReference type="EMBL" id="PTQ87903.1"/>
    </source>
</evidence>
<dbReference type="PROSITE" id="PS51257">
    <property type="entry name" value="PROKAR_LIPOPROTEIN"/>
    <property type="match status" value="1"/>
</dbReference>